<gene>
    <name evidence="2" type="ORF">HD598_002693</name>
</gene>
<dbReference type="AlphaFoldDB" id="A0A7W8TYP3"/>
<keyword evidence="1" id="KW-0732">Signal</keyword>
<dbReference type="EMBL" id="JACHDR010000002">
    <property type="protein sequence ID" value="MBB5513946.1"/>
    <property type="molecule type" value="Genomic_DNA"/>
</dbReference>
<evidence type="ECO:0008006" key="4">
    <source>
        <dbReference type="Google" id="ProtNLM"/>
    </source>
</evidence>
<organism evidence="2 3">
    <name type="scientific">Neomicrococcus aestuarii</name>
    <dbReference type="NCBI Taxonomy" id="556325"/>
    <lineage>
        <taxon>Bacteria</taxon>
        <taxon>Bacillati</taxon>
        <taxon>Actinomycetota</taxon>
        <taxon>Actinomycetes</taxon>
        <taxon>Micrococcales</taxon>
        <taxon>Micrococcaceae</taxon>
        <taxon>Neomicrococcus</taxon>
    </lineage>
</organism>
<proteinExistence type="predicted"/>
<feature type="signal peptide" evidence="1">
    <location>
        <begin position="1"/>
        <end position="24"/>
    </location>
</feature>
<comment type="caution">
    <text evidence="2">The sequence shown here is derived from an EMBL/GenBank/DDBJ whole genome shotgun (WGS) entry which is preliminary data.</text>
</comment>
<dbReference type="RefSeq" id="WP_183666923.1">
    <property type="nucleotide sequence ID" value="NZ_BAAARH010000011.1"/>
</dbReference>
<name>A0A7W8TYP3_9MICC</name>
<protein>
    <recommendedName>
        <fullName evidence="4">Secreted protein</fullName>
    </recommendedName>
</protein>
<accession>A0A7W8TYP3</accession>
<evidence type="ECO:0000313" key="3">
    <source>
        <dbReference type="Proteomes" id="UP000580797"/>
    </source>
</evidence>
<evidence type="ECO:0000313" key="2">
    <source>
        <dbReference type="EMBL" id="MBB5513946.1"/>
    </source>
</evidence>
<sequence length="93" mass="10188">MSVVRSKFTGVFLALMLVFGGLFAAGTQASATTVTYWIIQRTTQSMCNSALLAKVAEVRRQGKMVTHLQYCRYISPNLYSGSFRAVTSSITPV</sequence>
<reference evidence="2 3" key="1">
    <citation type="submission" date="2020-08" db="EMBL/GenBank/DDBJ databases">
        <title>Sequencing the genomes of 1000 actinobacteria strains.</title>
        <authorList>
            <person name="Klenk H.-P."/>
        </authorList>
    </citation>
    <scope>NUCLEOTIDE SEQUENCE [LARGE SCALE GENOMIC DNA]</scope>
    <source>
        <strain evidence="2 3">DSM 105783</strain>
    </source>
</reference>
<feature type="chain" id="PRO_5039005621" description="Secreted protein" evidence="1">
    <location>
        <begin position="25"/>
        <end position="93"/>
    </location>
</feature>
<dbReference type="Proteomes" id="UP000580797">
    <property type="component" value="Unassembled WGS sequence"/>
</dbReference>
<evidence type="ECO:0000256" key="1">
    <source>
        <dbReference type="SAM" id="SignalP"/>
    </source>
</evidence>